<dbReference type="GeneID" id="94848091"/>
<evidence type="ECO:0000256" key="1">
    <source>
        <dbReference type="SAM" id="Phobius"/>
    </source>
</evidence>
<dbReference type="Proteomes" id="UP000179807">
    <property type="component" value="Unassembled WGS sequence"/>
</dbReference>
<comment type="caution">
    <text evidence="2">The sequence shown here is derived from an EMBL/GenBank/DDBJ whole genome shotgun (WGS) entry which is preliminary data.</text>
</comment>
<feature type="transmembrane region" description="Helical" evidence="1">
    <location>
        <begin position="582"/>
        <end position="599"/>
    </location>
</feature>
<evidence type="ECO:0000313" key="2">
    <source>
        <dbReference type="EMBL" id="OHS92920.1"/>
    </source>
</evidence>
<keyword evidence="1" id="KW-0812">Transmembrane</keyword>
<keyword evidence="1" id="KW-0472">Membrane</keyword>
<accession>A0A1J4IZZ9</accession>
<evidence type="ECO:0000313" key="3">
    <source>
        <dbReference type="Proteomes" id="UP000179807"/>
    </source>
</evidence>
<gene>
    <name evidence="2" type="ORF">TRFO_40746</name>
</gene>
<keyword evidence="1" id="KW-1133">Transmembrane helix</keyword>
<dbReference type="AlphaFoldDB" id="A0A1J4IZZ9"/>
<reference evidence="2" key="1">
    <citation type="submission" date="2016-10" db="EMBL/GenBank/DDBJ databases">
        <authorList>
            <person name="Benchimol M."/>
            <person name="Almeida L.G."/>
            <person name="Vasconcelos A.T."/>
            <person name="Perreira-Neves A."/>
            <person name="Rosa I.A."/>
            <person name="Tasca T."/>
            <person name="Bogo M.R."/>
            <person name="de Souza W."/>
        </authorList>
    </citation>
    <scope>NUCLEOTIDE SEQUENCE [LARGE SCALE GENOMIC DNA]</scope>
    <source>
        <strain evidence="2">K</strain>
    </source>
</reference>
<dbReference type="RefSeq" id="XP_068346057.1">
    <property type="nucleotide sequence ID" value="XM_068513387.1"/>
</dbReference>
<sequence>MVLLIPLLTGIVVSNLPISFDISVSSINILDSGSEFIIFYNNSNITCPYIKTVNISGRTNDNYLTINTKNEQELKIELSNIHMNTSFFSPININHESKVHIYLNNSNYISSYQNTSIKVSENSELLIESLSKGFLNIETFGLGSSIGENNGNVSGKITFQNANVTIKNYPCETNNGFASAIIGSGANVVNLKNHVTHIIINNSYINASVFPFSGASVIGCGEKNINPNLHLYILNSILFVNTNHNTMEKYKFDYNKTFFLSGAGIGFGGGSENETGKIIVKDSKVITYGGDIYLINQSNFENTTIFVCGAGIGTGGKLGIMENNSSDIKLTIINSEIVAHGGSSNFNKSLGGAGIGAGAIYNENKEMFDLHFGETEIISSKITSYAGQGNFGNGSSGIGLGGSLYLPYFFDFPIHVLNSQLSCFSQENFLMNTFGINTNNLEINNSSLHAASHFNHAICVLNYSNINVPILYINNIKWDAADLEKEKLSIRNLSDDSLIYNFSYPFTASLVKTFPEPIQFNIVVIDTNGSILKYLSDDKNTKTFIINGSNLIINNLKIIEPITPTPTKDNSKLRFRATIGPIVFYAILFVIVIGVFIHVKRSERFVVEDINETVLVRYV</sequence>
<dbReference type="VEuPathDB" id="TrichDB:TRFO_40746"/>
<keyword evidence="3" id="KW-1185">Reference proteome</keyword>
<proteinExistence type="predicted"/>
<organism evidence="2 3">
    <name type="scientific">Tritrichomonas foetus</name>
    <dbReference type="NCBI Taxonomy" id="1144522"/>
    <lineage>
        <taxon>Eukaryota</taxon>
        <taxon>Metamonada</taxon>
        <taxon>Parabasalia</taxon>
        <taxon>Tritrichomonadida</taxon>
        <taxon>Tritrichomonadidae</taxon>
        <taxon>Tritrichomonas</taxon>
    </lineage>
</organism>
<name>A0A1J4IZZ9_9EUKA</name>
<protein>
    <submittedName>
        <fullName evidence="2">Uncharacterized protein</fullName>
    </submittedName>
</protein>
<dbReference type="EMBL" id="MLAK01001452">
    <property type="protein sequence ID" value="OHS92920.1"/>
    <property type="molecule type" value="Genomic_DNA"/>
</dbReference>